<name>V9NGB0_RHOPU</name>
<dbReference type="EMBL" id="KC875852">
    <property type="protein sequence ID" value="AGO19258.1"/>
    <property type="molecule type" value="Genomic_DNA"/>
</dbReference>
<evidence type="ECO:0000256" key="1">
    <source>
        <dbReference type="ARBA" id="ARBA00010761"/>
    </source>
</evidence>
<dbReference type="Gene3D" id="3.30.1140.32">
    <property type="entry name" value="Ribosomal protein S3, C-terminal domain"/>
    <property type="match status" value="1"/>
</dbReference>
<dbReference type="AlphaFoldDB" id="V9NGB0"/>
<reference evidence="4" key="1">
    <citation type="journal article" date="2014" name="Mitochondrial DNA">
        <title>Complete mitochondrial genome of sublittoral macroalga Rhodymenia pseudopalmata (Rhodymeniales, Rhodophyta).</title>
        <authorList>
            <person name="Kim K.M."/>
            <person name="Yang E.C."/>
            <person name="Yi G."/>
            <person name="Yoon H.S."/>
        </authorList>
    </citation>
    <scope>NUCLEOTIDE SEQUENCE</scope>
</reference>
<protein>
    <submittedName>
        <fullName evidence="4">Ribosomal protein S3</fullName>
    </submittedName>
</protein>
<dbReference type="RefSeq" id="YP_008994206.1">
    <property type="nucleotide sequence ID" value="NC_023252.1"/>
</dbReference>
<evidence type="ECO:0000256" key="3">
    <source>
        <dbReference type="ARBA" id="ARBA00023274"/>
    </source>
</evidence>
<organism evidence="4">
    <name type="scientific">Rhodymenia pseudopalmata</name>
    <name type="common">Red alga</name>
    <dbReference type="NCBI Taxonomy" id="31502"/>
    <lineage>
        <taxon>Eukaryota</taxon>
        <taxon>Rhodophyta</taxon>
        <taxon>Florideophyceae</taxon>
        <taxon>Rhodymeniophycidae</taxon>
        <taxon>Rhodymeniales</taxon>
        <taxon>Rhodymeniaceae</taxon>
        <taxon>Rhodymenia</taxon>
    </lineage>
</organism>
<keyword evidence="4" id="KW-0496">Mitochondrion</keyword>
<dbReference type="GeneID" id="18129154"/>
<sequence length="228" mass="26510">MSQKINPISLRLGVTQVWDSTFQFYGKSNKTYQSIFHKNYQAFTFISCIHNCSEFLLGNFVAHFNRNYTSIDFFCSISKPDKICLNLNQISDIISCWYDSKIFLFPYQKMNWFSSTKLISNYVKFLLSQNLNPTIILKDLGSFFELQFESEKIINSVKGPLKVQLKGFKIKLTGRFDNSRNQLSKNIVNKMGALPLTSLKSYLEFTSTEIYTKLGTCGLQIWLFYKIN</sequence>
<comment type="similarity">
    <text evidence="1">Belongs to the universal ribosomal protein uS3 family.</text>
</comment>
<keyword evidence="3" id="KW-0687">Ribonucleoprotein</keyword>
<dbReference type="GO" id="GO:1990904">
    <property type="term" value="C:ribonucleoprotein complex"/>
    <property type="evidence" value="ECO:0007669"/>
    <property type="project" value="UniProtKB-KW"/>
</dbReference>
<accession>V9NGB0</accession>
<proteinExistence type="inferred from homology"/>
<evidence type="ECO:0000256" key="2">
    <source>
        <dbReference type="ARBA" id="ARBA00022980"/>
    </source>
</evidence>
<dbReference type="GO" id="GO:0005840">
    <property type="term" value="C:ribosome"/>
    <property type="evidence" value="ECO:0007669"/>
    <property type="project" value="UniProtKB-KW"/>
</dbReference>
<gene>
    <name evidence="4" type="primary">rps3</name>
    <name evidence="4" type="ORF">Rhody.mt.02</name>
</gene>
<evidence type="ECO:0000313" key="4">
    <source>
        <dbReference type="EMBL" id="AGO19258.1"/>
    </source>
</evidence>
<geneLocation type="mitochondrion" evidence="4"/>
<dbReference type="InterPro" id="IPR036419">
    <property type="entry name" value="Ribosomal_S3_C_sf"/>
</dbReference>
<keyword evidence="2 4" id="KW-0689">Ribosomal protein</keyword>
<dbReference type="SUPFAM" id="SSF54821">
    <property type="entry name" value="Ribosomal protein S3 C-terminal domain"/>
    <property type="match status" value="1"/>
</dbReference>